<proteinExistence type="predicted"/>
<dbReference type="RefSeq" id="WP_160597427.1">
    <property type="nucleotide sequence ID" value="NZ_WTYS01000001.1"/>
</dbReference>
<keyword evidence="3" id="KW-1185">Reference proteome</keyword>
<feature type="transmembrane region" description="Helical" evidence="1">
    <location>
        <begin position="165"/>
        <end position="186"/>
    </location>
</feature>
<keyword evidence="1" id="KW-0812">Transmembrane</keyword>
<evidence type="ECO:0000256" key="1">
    <source>
        <dbReference type="SAM" id="Phobius"/>
    </source>
</evidence>
<keyword evidence="1" id="KW-0472">Membrane</keyword>
<feature type="transmembrane region" description="Helical" evidence="1">
    <location>
        <begin position="34"/>
        <end position="58"/>
    </location>
</feature>
<name>A0A6I4SK10_9SPHN</name>
<reference evidence="2 3" key="1">
    <citation type="submission" date="2019-12" db="EMBL/GenBank/DDBJ databases">
        <title>Genomic-based taxomic classification of the family Erythrobacteraceae.</title>
        <authorList>
            <person name="Xu L."/>
        </authorList>
    </citation>
    <scope>NUCLEOTIDE SEQUENCE [LARGE SCALE GENOMIC DNA]</scope>
    <source>
        <strain evidence="2 3">JCM 17802</strain>
    </source>
</reference>
<gene>
    <name evidence="2" type="ORF">GRI36_04835</name>
</gene>
<feature type="transmembrane region" description="Helical" evidence="1">
    <location>
        <begin position="117"/>
        <end position="144"/>
    </location>
</feature>
<feature type="transmembrane region" description="Helical" evidence="1">
    <location>
        <begin position="70"/>
        <end position="87"/>
    </location>
</feature>
<comment type="caution">
    <text evidence="2">The sequence shown here is derived from an EMBL/GenBank/DDBJ whole genome shotgun (WGS) entry which is preliminary data.</text>
</comment>
<sequence length="187" mass="19395">MAAFLLALIAVFLTSLGARDQVLVSALSQRLNRHIGLLAAGSLTSVGTAIAMSFAGVYVANILPDNAKEMLVAIALVLASIELIWPVKAPELGEPTRSLGAITLVLLVRQWTDAARFLIFAFAAWSGLVWPAAIGGALGGIAAVSLGWMMSGELARKIPMGPIRIVMAITTVCLAGYIGVSARGLLG</sequence>
<dbReference type="AlphaFoldDB" id="A0A6I4SK10"/>
<dbReference type="OrthoDB" id="7502135at2"/>
<dbReference type="EMBL" id="WTYS01000001">
    <property type="protein sequence ID" value="MXO56201.1"/>
    <property type="molecule type" value="Genomic_DNA"/>
</dbReference>
<evidence type="ECO:0000313" key="3">
    <source>
        <dbReference type="Proteomes" id="UP000468943"/>
    </source>
</evidence>
<evidence type="ECO:0008006" key="4">
    <source>
        <dbReference type="Google" id="ProtNLM"/>
    </source>
</evidence>
<organism evidence="2 3">
    <name type="scientific">Pontixanthobacter gangjinensis</name>
    <dbReference type="NCBI Taxonomy" id="1028742"/>
    <lineage>
        <taxon>Bacteria</taxon>
        <taxon>Pseudomonadati</taxon>
        <taxon>Pseudomonadota</taxon>
        <taxon>Alphaproteobacteria</taxon>
        <taxon>Sphingomonadales</taxon>
        <taxon>Erythrobacteraceae</taxon>
        <taxon>Pontixanthobacter</taxon>
    </lineage>
</organism>
<keyword evidence="1" id="KW-1133">Transmembrane helix</keyword>
<accession>A0A6I4SK10</accession>
<dbReference type="Proteomes" id="UP000468943">
    <property type="component" value="Unassembled WGS sequence"/>
</dbReference>
<protein>
    <recommendedName>
        <fullName evidence="4">GDT1 family protein</fullName>
    </recommendedName>
</protein>
<evidence type="ECO:0000313" key="2">
    <source>
        <dbReference type="EMBL" id="MXO56201.1"/>
    </source>
</evidence>